<dbReference type="AlphaFoldDB" id="A0AAN8NHK6"/>
<dbReference type="Proteomes" id="UP001307849">
    <property type="component" value="Unassembled WGS sequence"/>
</dbReference>
<evidence type="ECO:0008006" key="3">
    <source>
        <dbReference type="Google" id="ProtNLM"/>
    </source>
</evidence>
<organism evidence="1 2">
    <name type="scientific">Arthrobotrys conoides</name>
    <dbReference type="NCBI Taxonomy" id="74498"/>
    <lineage>
        <taxon>Eukaryota</taxon>
        <taxon>Fungi</taxon>
        <taxon>Dikarya</taxon>
        <taxon>Ascomycota</taxon>
        <taxon>Pezizomycotina</taxon>
        <taxon>Orbiliomycetes</taxon>
        <taxon>Orbiliales</taxon>
        <taxon>Orbiliaceae</taxon>
        <taxon>Arthrobotrys</taxon>
    </lineage>
</organism>
<proteinExistence type="predicted"/>
<dbReference type="EMBL" id="JAVHJM010000001">
    <property type="protein sequence ID" value="KAK6521889.1"/>
    <property type="molecule type" value="Genomic_DNA"/>
</dbReference>
<evidence type="ECO:0000313" key="2">
    <source>
        <dbReference type="Proteomes" id="UP001307849"/>
    </source>
</evidence>
<reference evidence="1 2" key="1">
    <citation type="submission" date="2019-10" db="EMBL/GenBank/DDBJ databases">
        <authorList>
            <person name="Palmer J.M."/>
        </authorList>
    </citation>
    <scope>NUCLEOTIDE SEQUENCE [LARGE SCALE GENOMIC DNA]</scope>
    <source>
        <strain evidence="1 2">TWF506</strain>
    </source>
</reference>
<keyword evidence="2" id="KW-1185">Reference proteome</keyword>
<name>A0AAN8NHK6_9PEZI</name>
<comment type="caution">
    <text evidence="1">The sequence shown here is derived from an EMBL/GenBank/DDBJ whole genome shotgun (WGS) entry which is preliminary data.</text>
</comment>
<protein>
    <recommendedName>
        <fullName evidence="3">Zn(2)-C6 fungal-type domain-containing protein</fullName>
    </recommendedName>
</protein>
<accession>A0AAN8NHK6</accession>
<sequence length="741" mass="82863">MPKKVVMCGQCRKDKKTCLPKLRKWPDRRCDRCIKYNYKCSEGSTADKNYKGARKAEDKGEHQKLRPAKEIVEELDYLVYLENTIAKDARIETIIASEMNYLGTGREEGIVAASIGILAAELTAEAESARDCLVMRGKTYEAEAIEAMLLRRLEETTVSDKPQTRGPGGCSLDPKGILCEARTHYSRRVFDMHIKGGRIFTILGYVERHTKFRSGPLLRTECGCTWSLDEIPDLESGEKVWELLSMAQSIEFRILARSVYDTKPDDNISEDEEPVAPAMPKLGLLQLVSSINPVGLQATRCLPLKEAIKYIHEIILKGSGSAYGHLHRDCECLDSVASTTRGSTASSPIISPQLLRALGDLHPVIKSALSTRMNSLGLHLPFLNPGIFASHRLDDMSLQGHGDYILRVKRVIPSNGVIWKPGRNPLLPDNPVMKISTKFEINGLSLALAMDVIKFKELGQGRLKSYSFQAAERFRISKDNFIYFFGLVSVKRQLASTWSIAHLKAWNNTLKREHSSYLFPKGATAQELNLSDLVDLYAIGIMHGSQDIIDTLEDAVAGWNLGGPPNLELLEAAQTITTLSIDFAPYLILKRMMTGYWFQHLSFESEISPRLHLRAGFWENMLTHADIKNRYYEPTKACELYRQGYEAYSCITGLVSTTYPAVPKINPSGYDVRNVQVERLLNHVKYCEQVGIEMADQKLIPHRLLWPFPLMGTESLTSVVDVLTVVNSPPYNAGASVSSAG</sequence>
<evidence type="ECO:0000313" key="1">
    <source>
        <dbReference type="EMBL" id="KAK6521889.1"/>
    </source>
</evidence>
<gene>
    <name evidence="1" type="ORF">TWF506_002092</name>
</gene>